<dbReference type="Pfam" id="PF25973">
    <property type="entry name" value="BSH_CzcB"/>
    <property type="match status" value="1"/>
</dbReference>
<dbReference type="Gene3D" id="2.40.30.170">
    <property type="match status" value="1"/>
</dbReference>
<name>A0A1G9LIH2_9BACT</name>
<keyword evidence="2" id="KW-0813">Transport</keyword>
<dbReference type="GO" id="GO:0015679">
    <property type="term" value="P:plasma membrane copper ion transport"/>
    <property type="evidence" value="ECO:0007669"/>
    <property type="project" value="TreeGrafter"/>
</dbReference>
<sequence>MSRAMILFLLPALMLGGCDSPPQEQQKAAAAKDTCLTETPGIETAPVQVAQPIQKISLTGKVSYNPDQVVRFVPLLAGVVSEVKFSLGDYVRKGQVLLEIRSAELSNLSAELRTAEAALRLAERNLASAQDMHADKLASDRDLVQAESEVETARQGIRKAKEALDLYGGNMERGVLLIRASSNGYIVEKNVVPGQQVEAGADPLYTLSDLRQVWVTANVYAGQLDLIKEGMPVEITTTAYPSTVFHGKINRFSSVFDPQERVLKAQIFLDNPGLLLKPEMFVMVRVRKPGNETTLAVPTRAVVFDNDRYFVVRYGSACDARLIGFSPLFQSADSTYFHGALQPGEPVLTRHSLLVYNRLKGGN</sequence>
<dbReference type="PROSITE" id="PS51257">
    <property type="entry name" value="PROKAR_LIPOPROTEIN"/>
    <property type="match status" value="1"/>
</dbReference>
<proteinExistence type="inferred from homology"/>
<reference evidence="6 7" key="1">
    <citation type="submission" date="2016-10" db="EMBL/GenBank/DDBJ databases">
        <authorList>
            <person name="de Groot N.N."/>
        </authorList>
    </citation>
    <scope>NUCLEOTIDE SEQUENCE [LARGE SCALE GENOMIC DNA]</scope>
    <source>
        <strain evidence="6 7">DSM 21668</strain>
    </source>
</reference>
<dbReference type="Pfam" id="PF25954">
    <property type="entry name" value="Beta-barrel_RND_2"/>
    <property type="match status" value="1"/>
</dbReference>
<dbReference type="GO" id="GO:0060003">
    <property type="term" value="P:copper ion export"/>
    <property type="evidence" value="ECO:0007669"/>
    <property type="project" value="TreeGrafter"/>
</dbReference>
<accession>A0A1G9LIH2</accession>
<dbReference type="NCBIfam" id="TIGR01730">
    <property type="entry name" value="RND_mfp"/>
    <property type="match status" value="1"/>
</dbReference>
<dbReference type="InterPro" id="IPR058792">
    <property type="entry name" value="Beta-barrel_RND_2"/>
</dbReference>
<protein>
    <submittedName>
        <fullName evidence="6">Membrane fusion protein, cobalt-zinc-cadmium efflux system</fullName>
    </submittedName>
</protein>
<evidence type="ECO:0000259" key="5">
    <source>
        <dbReference type="Pfam" id="PF25973"/>
    </source>
</evidence>
<dbReference type="AlphaFoldDB" id="A0A1G9LIH2"/>
<evidence type="ECO:0000313" key="7">
    <source>
        <dbReference type="Proteomes" id="UP000198901"/>
    </source>
</evidence>
<feature type="coiled-coil region" evidence="3">
    <location>
        <begin position="98"/>
        <end position="163"/>
    </location>
</feature>
<dbReference type="Gene3D" id="1.10.287.470">
    <property type="entry name" value="Helix hairpin bin"/>
    <property type="match status" value="1"/>
</dbReference>
<gene>
    <name evidence="6" type="ORF">SAMN04488090_1429</name>
</gene>
<dbReference type="OrthoDB" id="9806939at2"/>
<feature type="domain" description="CzcB-like barrel-sandwich hybrid" evidence="5">
    <location>
        <begin position="69"/>
        <end position="209"/>
    </location>
</feature>
<dbReference type="GO" id="GO:0016020">
    <property type="term" value="C:membrane"/>
    <property type="evidence" value="ECO:0007669"/>
    <property type="project" value="InterPro"/>
</dbReference>
<evidence type="ECO:0000256" key="1">
    <source>
        <dbReference type="ARBA" id="ARBA00009477"/>
    </source>
</evidence>
<comment type="similarity">
    <text evidence="1">Belongs to the membrane fusion protein (MFP) (TC 8.A.1) family.</text>
</comment>
<evidence type="ECO:0000259" key="4">
    <source>
        <dbReference type="Pfam" id="PF25954"/>
    </source>
</evidence>
<dbReference type="InterPro" id="IPR051909">
    <property type="entry name" value="MFP_Cation_Efflux"/>
</dbReference>
<dbReference type="GO" id="GO:0030313">
    <property type="term" value="C:cell envelope"/>
    <property type="evidence" value="ECO:0007669"/>
    <property type="project" value="TreeGrafter"/>
</dbReference>
<dbReference type="Proteomes" id="UP000198901">
    <property type="component" value="Unassembled WGS sequence"/>
</dbReference>
<evidence type="ECO:0000256" key="3">
    <source>
        <dbReference type="SAM" id="Coils"/>
    </source>
</evidence>
<dbReference type="PANTHER" id="PTHR30097">
    <property type="entry name" value="CATION EFFLUX SYSTEM PROTEIN CUSB"/>
    <property type="match status" value="1"/>
</dbReference>
<dbReference type="InterPro" id="IPR006143">
    <property type="entry name" value="RND_pump_MFP"/>
</dbReference>
<feature type="domain" description="CusB-like beta-barrel" evidence="4">
    <location>
        <begin position="212"/>
        <end position="288"/>
    </location>
</feature>
<organism evidence="6 7">
    <name type="scientific">Siphonobacter aquaeclarae</name>
    <dbReference type="NCBI Taxonomy" id="563176"/>
    <lineage>
        <taxon>Bacteria</taxon>
        <taxon>Pseudomonadati</taxon>
        <taxon>Bacteroidota</taxon>
        <taxon>Cytophagia</taxon>
        <taxon>Cytophagales</taxon>
        <taxon>Cytophagaceae</taxon>
        <taxon>Siphonobacter</taxon>
    </lineage>
</organism>
<dbReference type="InterPro" id="IPR058647">
    <property type="entry name" value="BSH_CzcB-like"/>
</dbReference>
<dbReference type="GO" id="GO:0022857">
    <property type="term" value="F:transmembrane transporter activity"/>
    <property type="evidence" value="ECO:0007669"/>
    <property type="project" value="InterPro"/>
</dbReference>
<evidence type="ECO:0000313" key="6">
    <source>
        <dbReference type="EMBL" id="SDL61603.1"/>
    </source>
</evidence>
<dbReference type="SUPFAM" id="SSF111369">
    <property type="entry name" value="HlyD-like secretion proteins"/>
    <property type="match status" value="1"/>
</dbReference>
<dbReference type="Gene3D" id="2.40.50.100">
    <property type="match status" value="1"/>
</dbReference>
<evidence type="ECO:0000256" key="2">
    <source>
        <dbReference type="ARBA" id="ARBA00022448"/>
    </source>
</evidence>
<keyword evidence="3" id="KW-0175">Coiled coil</keyword>
<dbReference type="PANTHER" id="PTHR30097:SF4">
    <property type="entry name" value="SLR6042 PROTEIN"/>
    <property type="match status" value="1"/>
</dbReference>
<dbReference type="STRING" id="563176.SAMN04488090_1429"/>
<keyword evidence="7" id="KW-1185">Reference proteome</keyword>
<dbReference type="EMBL" id="FNGS01000002">
    <property type="protein sequence ID" value="SDL61603.1"/>
    <property type="molecule type" value="Genomic_DNA"/>
</dbReference>
<dbReference type="FunFam" id="2.40.30.170:FF:000010">
    <property type="entry name" value="Efflux RND transporter periplasmic adaptor subunit"/>
    <property type="match status" value="1"/>
</dbReference>